<dbReference type="Gene3D" id="3.40.50.10600">
    <property type="entry name" value="SpoIIaa-like domains"/>
    <property type="match status" value="1"/>
</dbReference>
<organism evidence="1 2">
    <name type="scientific">Sulfurimonas hongkongensis</name>
    <dbReference type="NCBI Taxonomy" id="1172190"/>
    <lineage>
        <taxon>Bacteria</taxon>
        <taxon>Pseudomonadati</taxon>
        <taxon>Campylobacterota</taxon>
        <taxon>Epsilonproteobacteria</taxon>
        <taxon>Campylobacterales</taxon>
        <taxon>Sulfurimonadaceae</taxon>
        <taxon>Sulfurimonas</taxon>
    </lineage>
</organism>
<dbReference type="Proteomes" id="UP000015520">
    <property type="component" value="Unassembled WGS sequence"/>
</dbReference>
<gene>
    <name evidence="1" type="ORF">M947_01165</name>
</gene>
<keyword evidence="2" id="KW-1185">Reference proteome</keyword>
<evidence type="ECO:0008006" key="3">
    <source>
        <dbReference type="Google" id="ProtNLM"/>
    </source>
</evidence>
<dbReference type="EMBL" id="AUPZ01000002">
    <property type="protein sequence ID" value="EQB40436.1"/>
    <property type="molecule type" value="Genomic_DNA"/>
</dbReference>
<protein>
    <recommendedName>
        <fullName evidence="3">STAS/SEC14 domain-containing protein</fullName>
    </recommendedName>
</protein>
<dbReference type="Pfam" id="PF11964">
    <property type="entry name" value="SpoIIAA-like"/>
    <property type="match status" value="1"/>
</dbReference>
<dbReference type="InterPro" id="IPR021866">
    <property type="entry name" value="SpoIIAA-like"/>
</dbReference>
<accession>T0JQJ6</accession>
<proteinExistence type="predicted"/>
<evidence type="ECO:0000313" key="2">
    <source>
        <dbReference type="Proteomes" id="UP000015520"/>
    </source>
</evidence>
<sequence>MEYLEHGISIGINRVDDFFFIKMKIVGKLTHNDYANMTPMLESSLDGAKEFKAKMLLDATEFDGWELRAAWDDFKFGMKYKDLFSKIAIVGASTTDEYLAKFGSWFMSGEVEFFSSLDSAYAWLSREEVKPTTPVQKDMHSRKKDIQDELESLFKSNLRVTNYNVPEPNGQKSSEILVEILEEKLRSIQDDVKAKKYMHY</sequence>
<dbReference type="SUPFAM" id="SSF52091">
    <property type="entry name" value="SpoIIaa-like"/>
    <property type="match status" value="1"/>
</dbReference>
<reference evidence="1 2" key="1">
    <citation type="submission" date="2013-07" db="EMBL/GenBank/DDBJ databases">
        <title>Sulfurimonas hongkongensis AST-10 Genome Sequencing.</title>
        <authorList>
            <person name="Cai L."/>
            <person name="Zhang T."/>
        </authorList>
    </citation>
    <scope>NUCLEOTIDE SEQUENCE [LARGE SCALE GENOMIC DNA]</scope>
    <source>
        <strain evidence="1 2">AST-10</strain>
    </source>
</reference>
<dbReference type="STRING" id="1172190.M947_01165"/>
<dbReference type="PATRIC" id="fig|1172190.3.peg.222"/>
<comment type="caution">
    <text evidence="1">The sequence shown here is derived from an EMBL/GenBank/DDBJ whole genome shotgun (WGS) entry which is preliminary data.</text>
</comment>
<dbReference type="eggNOG" id="ENOG5032S70">
    <property type="taxonomic scope" value="Bacteria"/>
</dbReference>
<dbReference type="InterPro" id="IPR036513">
    <property type="entry name" value="STAS_dom_sf"/>
</dbReference>
<name>T0JQJ6_9BACT</name>
<dbReference type="InterPro" id="IPR038396">
    <property type="entry name" value="SpoIIAA-like_sf"/>
</dbReference>
<dbReference type="AlphaFoldDB" id="T0JQJ6"/>
<evidence type="ECO:0000313" key="1">
    <source>
        <dbReference type="EMBL" id="EQB40436.1"/>
    </source>
</evidence>
<dbReference type="OrthoDB" id="5334767at2"/>
<dbReference type="RefSeq" id="WP_021286514.1">
    <property type="nucleotide sequence ID" value="NZ_AUPZ01000002.1"/>
</dbReference>